<keyword evidence="2" id="KW-1185">Reference proteome</keyword>
<dbReference type="EMBL" id="CAJHJT010000023">
    <property type="protein sequence ID" value="CAD7001788.1"/>
    <property type="molecule type" value="Genomic_DNA"/>
</dbReference>
<sequence length="82" mass="9078">HAAPNRPAANIINSDAQREPQFYRNSLAAFVANNEQLLTAEQRNECNKINATGGTYLISLILASIRSQNHITLAIRYCSHPT</sequence>
<dbReference type="Proteomes" id="UP000606786">
    <property type="component" value="Unassembled WGS sequence"/>
</dbReference>
<proteinExistence type="predicted"/>
<accession>A0A811UTY5</accession>
<dbReference type="AlphaFoldDB" id="A0A811UTY5"/>
<reference evidence="1" key="1">
    <citation type="submission" date="2020-11" db="EMBL/GenBank/DDBJ databases">
        <authorList>
            <person name="Whitehead M."/>
        </authorList>
    </citation>
    <scope>NUCLEOTIDE SEQUENCE</scope>
    <source>
        <strain evidence="1">EGII</strain>
    </source>
</reference>
<evidence type="ECO:0000313" key="2">
    <source>
        <dbReference type="Proteomes" id="UP000606786"/>
    </source>
</evidence>
<evidence type="ECO:0000313" key="1">
    <source>
        <dbReference type="EMBL" id="CAD7001788.1"/>
    </source>
</evidence>
<gene>
    <name evidence="1" type="ORF">CCAP1982_LOCUS10279</name>
</gene>
<name>A0A811UTY5_CERCA</name>
<feature type="non-terminal residue" evidence="1">
    <location>
        <position position="1"/>
    </location>
</feature>
<organism evidence="1 2">
    <name type="scientific">Ceratitis capitata</name>
    <name type="common">Mediterranean fruit fly</name>
    <name type="synonym">Tephritis capitata</name>
    <dbReference type="NCBI Taxonomy" id="7213"/>
    <lineage>
        <taxon>Eukaryota</taxon>
        <taxon>Metazoa</taxon>
        <taxon>Ecdysozoa</taxon>
        <taxon>Arthropoda</taxon>
        <taxon>Hexapoda</taxon>
        <taxon>Insecta</taxon>
        <taxon>Pterygota</taxon>
        <taxon>Neoptera</taxon>
        <taxon>Endopterygota</taxon>
        <taxon>Diptera</taxon>
        <taxon>Brachycera</taxon>
        <taxon>Muscomorpha</taxon>
        <taxon>Tephritoidea</taxon>
        <taxon>Tephritidae</taxon>
        <taxon>Ceratitis</taxon>
        <taxon>Ceratitis</taxon>
    </lineage>
</organism>
<protein>
    <submittedName>
        <fullName evidence="1">(Mediterranean fruit fly) hypothetical protein</fullName>
    </submittedName>
</protein>
<comment type="caution">
    <text evidence="1">The sequence shown here is derived from an EMBL/GenBank/DDBJ whole genome shotgun (WGS) entry which is preliminary data.</text>
</comment>